<proteinExistence type="predicted"/>
<evidence type="ECO:0000313" key="2">
    <source>
        <dbReference type="EMBL" id="TBU64579.1"/>
    </source>
</evidence>
<keyword evidence="3" id="KW-1185">Reference proteome</keyword>
<gene>
    <name evidence="2" type="ORF">BD310DRAFT_944389</name>
</gene>
<dbReference type="Proteomes" id="UP000292082">
    <property type="component" value="Unassembled WGS sequence"/>
</dbReference>
<dbReference type="AlphaFoldDB" id="A0A4Q9QAG6"/>
<dbReference type="Pfam" id="PF17667">
    <property type="entry name" value="Pkinase_fungal"/>
    <property type="match status" value="2"/>
</dbReference>
<feature type="domain" description="Fungal-type protein kinase" evidence="1">
    <location>
        <begin position="369"/>
        <end position="440"/>
    </location>
</feature>
<reference evidence="2 3" key="1">
    <citation type="submission" date="2019-01" db="EMBL/GenBank/DDBJ databases">
        <title>Draft genome sequences of three monokaryotic isolates of the white-rot basidiomycete fungus Dichomitus squalens.</title>
        <authorList>
            <consortium name="DOE Joint Genome Institute"/>
            <person name="Lopez S.C."/>
            <person name="Andreopoulos B."/>
            <person name="Pangilinan J."/>
            <person name="Lipzen A."/>
            <person name="Riley R."/>
            <person name="Ahrendt S."/>
            <person name="Ng V."/>
            <person name="Barry K."/>
            <person name="Daum C."/>
            <person name="Grigoriev I.V."/>
            <person name="Hilden K.S."/>
            <person name="Makela M.R."/>
            <person name="de Vries R.P."/>
        </authorList>
    </citation>
    <scope>NUCLEOTIDE SEQUENCE [LARGE SCALE GENOMIC DNA]</scope>
    <source>
        <strain evidence="2 3">CBS 464.89</strain>
    </source>
</reference>
<accession>A0A4Q9QAG6</accession>
<evidence type="ECO:0000313" key="3">
    <source>
        <dbReference type="Proteomes" id="UP000292082"/>
    </source>
</evidence>
<name>A0A4Q9QAG6_9APHY</name>
<sequence length="531" mass="60377">MAAERRFIGEQMNREIVAVSFESFIEYYAPFQPSSEVVDKCLERLRTDGLVVSTTAGVDRFAGFQEPPSRQYTSRKVAYGHLSPWTTEWSVVPWFKNPTSRPMNNDPRWTPIYSVTIEDEAMCFWYWSRSHSAKSEAVDITKDVRATIRGLVCFLFASMPELGYDKTVQRRFDPALGGYCFIFLVRDSYFKVLRSIAEHLGPCTIAGPSTRVFEVIKVPSFDNITATTESAASPMVLKDVLQDGQDPPQLIGLNDAEKELLRNALRDDNYREYFLAINCDMQGVQSKSLAPKAWCNDVFSFWDSSSDRIRQLYAVPPPADSARSSSPRANSRSFVAKRQYRVVFKKVCQALHRVGDSGTVFKALKDCLLDYAKEFDAKGTRSSDPKIGTPAFMATEILSQELILFSNSSVSSKDKEAARGEPIIHNFQHDLESFWLLLWILTTRLPTCTPGFDLKIYTDQLFLVRGLFYIWPDRLNPYRNMTIGLDVRRYLPDDMKVFADCIQSLNKALYDASINRLLDFGNTASYAPLYG</sequence>
<dbReference type="EMBL" id="ML145086">
    <property type="protein sequence ID" value="TBU64579.1"/>
    <property type="molecule type" value="Genomic_DNA"/>
</dbReference>
<protein>
    <recommendedName>
        <fullName evidence="1">Fungal-type protein kinase domain-containing protein</fullName>
    </recommendedName>
</protein>
<dbReference type="InterPro" id="IPR040976">
    <property type="entry name" value="Pkinase_fungal"/>
</dbReference>
<feature type="domain" description="Fungal-type protein kinase" evidence="1">
    <location>
        <begin position="113"/>
        <end position="368"/>
    </location>
</feature>
<organism evidence="2 3">
    <name type="scientific">Dichomitus squalens</name>
    <dbReference type="NCBI Taxonomy" id="114155"/>
    <lineage>
        <taxon>Eukaryota</taxon>
        <taxon>Fungi</taxon>
        <taxon>Dikarya</taxon>
        <taxon>Basidiomycota</taxon>
        <taxon>Agaricomycotina</taxon>
        <taxon>Agaricomycetes</taxon>
        <taxon>Polyporales</taxon>
        <taxon>Polyporaceae</taxon>
        <taxon>Dichomitus</taxon>
    </lineage>
</organism>
<evidence type="ECO:0000259" key="1">
    <source>
        <dbReference type="Pfam" id="PF17667"/>
    </source>
</evidence>